<name>A0A1T5F9C8_9BACT</name>
<dbReference type="Pfam" id="PF00754">
    <property type="entry name" value="F5_F8_type_C"/>
    <property type="match status" value="1"/>
</dbReference>
<evidence type="ECO:0000256" key="3">
    <source>
        <dbReference type="ARBA" id="ARBA00023295"/>
    </source>
</evidence>
<dbReference type="SUPFAM" id="SSF75005">
    <property type="entry name" value="Arabinanase/levansucrase/invertase"/>
    <property type="match status" value="1"/>
</dbReference>
<dbReference type="AlphaFoldDB" id="A0A1T5F9C8"/>
<dbReference type="CDD" id="cd08982">
    <property type="entry name" value="GH43-like"/>
    <property type="match status" value="1"/>
</dbReference>
<keyword evidence="3 4" id="KW-0326">Glycosidase</keyword>
<reference evidence="6 7" key="1">
    <citation type="submission" date="2017-02" db="EMBL/GenBank/DDBJ databases">
        <authorList>
            <person name="Peterson S.W."/>
        </authorList>
    </citation>
    <scope>NUCLEOTIDE SEQUENCE [LARGE SCALE GENOMIC DNA]</scope>
    <source>
        <strain evidence="6 7">DSM 24412</strain>
    </source>
</reference>
<feature type="domain" description="F5/8 type C" evidence="5">
    <location>
        <begin position="330"/>
        <end position="480"/>
    </location>
</feature>
<evidence type="ECO:0000256" key="1">
    <source>
        <dbReference type="ARBA" id="ARBA00009865"/>
    </source>
</evidence>
<dbReference type="Proteomes" id="UP000191055">
    <property type="component" value="Unassembled WGS sequence"/>
</dbReference>
<dbReference type="RefSeq" id="WP_079557312.1">
    <property type="nucleotide sequence ID" value="NZ_CP021904.1"/>
</dbReference>
<dbReference type="GO" id="GO:0005975">
    <property type="term" value="P:carbohydrate metabolic process"/>
    <property type="evidence" value="ECO:0007669"/>
    <property type="project" value="InterPro"/>
</dbReference>
<dbReference type="InterPro" id="IPR006710">
    <property type="entry name" value="Glyco_hydro_43"/>
</dbReference>
<dbReference type="STRING" id="889453.SAMN03080601_01547"/>
<evidence type="ECO:0000313" key="7">
    <source>
        <dbReference type="Proteomes" id="UP000191055"/>
    </source>
</evidence>
<dbReference type="Gene3D" id="2.115.10.20">
    <property type="entry name" value="Glycosyl hydrolase domain, family 43"/>
    <property type="match status" value="1"/>
</dbReference>
<evidence type="ECO:0000259" key="5">
    <source>
        <dbReference type="PROSITE" id="PS50022"/>
    </source>
</evidence>
<dbReference type="EMBL" id="FUYV01000007">
    <property type="protein sequence ID" value="SKB92737.1"/>
    <property type="molecule type" value="Genomic_DNA"/>
</dbReference>
<dbReference type="OrthoDB" id="9801455at2"/>
<sequence>MKNLLIVLCCLLISCKTTEHLNTTDFTTICNPMDLSYRFGMEEPSRREAADASIVWFKDRYYMFVSKSGGYWHSKNLADWIFIETTEIPVEEYAPTAIAIDDTLYFLGSSNDLSTLYKSVDPLAGTWQVAVEELDMPVWDPAFFLDDDKRLYLYWGCSDVNPLYGVEVDYHNYFAFMGDPVALVYAQPERYGWEVPGDYNELINQAPWIEGAWVNKINGIYYFQYSAPGTEYKSYADGVYVSENPLGPFTYQPHNPFVYKPEGFAAGAGHGSTIEDQYGNFWHVGTITISMKQVFERRLGLHPVFFDDDGMMYSITRFGDYPLIIPNHKVYSHDELFPGWMLLSYNKPVEVSSSYEGHPSSKMTDEDIRTYWAAESGGNNEYAIIDLQELYDVYAIQLNFAEHNTNIFGRQPGLFHQYTVEYSLDGETWNMLIDKSENKSDNTHDYTQLPRKVNCRFLRINNIRVPDGQFALSGFRVFGKGFGDKPLEVNRLEVTRNVEDRRRVHLSWQASDGAIGYNINFGIDPDKMYHHYQVYDLTSLDINSLAIDSEYWFTIESFNENGITESSLLVGPK</sequence>
<evidence type="ECO:0000256" key="2">
    <source>
        <dbReference type="ARBA" id="ARBA00022801"/>
    </source>
</evidence>
<dbReference type="InterPro" id="IPR013783">
    <property type="entry name" value="Ig-like_fold"/>
</dbReference>
<dbReference type="Gene3D" id="2.60.40.10">
    <property type="entry name" value="Immunoglobulins"/>
    <property type="match status" value="1"/>
</dbReference>
<dbReference type="InterPro" id="IPR036116">
    <property type="entry name" value="FN3_sf"/>
</dbReference>
<accession>A0A1T5F9C8</accession>
<dbReference type="InterPro" id="IPR000421">
    <property type="entry name" value="FA58C"/>
</dbReference>
<dbReference type="SUPFAM" id="SSF49265">
    <property type="entry name" value="Fibronectin type III"/>
    <property type="match status" value="1"/>
</dbReference>
<dbReference type="PANTHER" id="PTHR42812:SF12">
    <property type="entry name" value="BETA-XYLOSIDASE-RELATED"/>
    <property type="match status" value="1"/>
</dbReference>
<dbReference type="InterPro" id="IPR023296">
    <property type="entry name" value="Glyco_hydro_beta-prop_sf"/>
</dbReference>
<dbReference type="Pfam" id="PF04616">
    <property type="entry name" value="Glyco_hydro_43"/>
    <property type="match status" value="1"/>
</dbReference>
<organism evidence="6 7">
    <name type="scientific">Alkalitalea saponilacus</name>
    <dbReference type="NCBI Taxonomy" id="889453"/>
    <lineage>
        <taxon>Bacteria</taxon>
        <taxon>Pseudomonadati</taxon>
        <taxon>Bacteroidota</taxon>
        <taxon>Bacteroidia</taxon>
        <taxon>Marinilabiliales</taxon>
        <taxon>Marinilabiliaceae</taxon>
        <taxon>Alkalitalea</taxon>
    </lineage>
</organism>
<evidence type="ECO:0000256" key="4">
    <source>
        <dbReference type="RuleBase" id="RU361187"/>
    </source>
</evidence>
<dbReference type="PROSITE" id="PS51257">
    <property type="entry name" value="PROKAR_LIPOPROTEIN"/>
    <property type="match status" value="1"/>
</dbReference>
<evidence type="ECO:0000313" key="6">
    <source>
        <dbReference type="EMBL" id="SKB92737.1"/>
    </source>
</evidence>
<dbReference type="PANTHER" id="PTHR42812">
    <property type="entry name" value="BETA-XYLOSIDASE"/>
    <property type="match status" value="1"/>
</dbReference>
<dbReference type="SUPFAM" id="SSF49785">
    <property type="entry name" value="Galactose-binding domain-like"/>
    <property type="match status" value="1"/>
</dbReference>
<keyword evidence="7" id="KW-1185">Reference proteome</keyword>
<dbReference type="InterPro" id="IPR051795">
    <property type="entry name" value="Glycosyl_Hydrlase_43"/>
</dbReference>
<gene>
    <name evidence="6" type="ORF">SAMN03080601_01547</name>
</gene>
<dbReference type="InterPro" id="IPR008979">
    <property type="entry name" value="Galactose-bd-like_sf"/>
</dbReference>
<dbReference type="GO" id="GO:0004553">
    <property type="term" value="F:hydrolase activity, hydrolyzing O-glycosyl compounds"/>
    <property type="evidence" value="ECO:0007669"/>
    <property type="project" value="InterPro"/>
</dbReference>
<proteinExistence type="inferred from homology"/>
<dbReference type="KEGG" id="asx:CDL62_13675"/>
<protein>
    <submittedName>
        <fullName evidence="6">F5/8 type C domain-containing protein</fullName>
    </submittedName>
</protein>
<dbReference type="PROSITE" id="PS50022">
    <property type="entry name" value="FA58C_3"/>
    <property type="match status" value="1"/>
</dbReference>
<keyword evidence="2 4" id="KW-0378">Hydrolase</keyword>
<comment type="similarity">
    <text evidence="1 4">Belongs to the glycosyl hydrolase 43 family.</text>
</comment>
<dbReference type="Gene3D" id="2.60.120.260">
    <property type="entry name" value="Galactose-binding domain-like"/>
    <property type="match status" value="1"/>
</dbReference>